<dbReference type="AlphaFoldDB" id="A0A9W5PLF2"/>
<dbReference type="EMBL" id="AHFB01000096">
    <property type="protein sequence ID" value="EOO28627.1"/>
    <property type="molecule type" value="Genomic_DNA"/>
</dbReference>
<evidence type="ECO:0000313" key="1">
    <source>
        <dbReference type="EMBL" id="EOO28627.1"/>
    </source>
</evidence>
<organism evidence="1 2">
    <name type="scientific">Bacillus cereus VD133</name>
    <dbReference type="NCBI Taxonomy" id="1053233"/>
    <lineage>
        <taxon>Bacteria</taxon>
        <taxon>Bacillati</taxon>
        <taxon>Bacillota</taxon>
        <taxon>Bacilli</taxon>
        <taxon>Bacillales</taxon>
        <taxon>Bacillaceae</taxon>
        <taxon>Bacillus</taxon>
        <taxon>Bacillus cereus group</taxon>
    </lineage>
</organism>
<dbReference type="Proteomes" id="UP000014018">
    <property type="component" value="Unassembled WGS sequence"/>
</dbReference>
<name>A0A9W5PLF2_BACCE</name>
<reference evidence="1 2" key="1">
    <citation type="submission" date="2012-12" db="EMBL/GenBank/DDBJ databases">
        <title>The Genome Sequence of Bacillus cereus VD133.</title>
        <authorList>
            <consortium name="The Broad Institute Genome Sequencing Platform"/>
            <consortium name="The Broad Institute Genome Sequencing Center for Infectious Disease"/>
            <person name="Feldgarden M."/>
            <person name="Van der Auwera G.A."/>
            <person name="Mahillon J."/>
            <person name="Duprez V."/>
            <person name="Timmery S."/>
            <person name="Mattelet C."/>
            <person name="Dierick K."/>
            <person name="Sun M."/>
            <person name="Yu Z."/>
            <person name="Zhu L."/>
            <person name="Hu X."/>
            <person name="Shank E.B."/>
            <person name="Swiecicka I."/>
            <person name="Hansen B.M."/>
            <person name="Andrup L."/>
            <person name="Walker B."/>
            <person name="Young S.K."/>
            <person name="Zeng Q."/>
            <person name="Gargeya S."/>
            <person name="Fitzgerald M."/>
            <person name="Haas B."/>
            <person name="Abouelleil A."/>
            <person name="Alvarado L."/>
            <person name="Arachchi H.M."/>
            <person name="Berlin A.M."/>
            <person name="Chapman S.B."/>
            <person name="Dewar J."/>
            <person name="Goldberg J."/>
            <person name="Griggs A."/>
            <person name="Gujja S."/>
            <person name="Hansen M."/>
            <person name="Howarth C."/>
            <person name="Imamovic A."/>
            <person name="Larimer J."/>
            <person name="McCowan C."/>
            <person name="Murphy C."/>
            <person name="Neiman D."/>
            <person name="Pearson M."/>
            <person name="Priest M."/>
            <person name="Roberts A."/>
            <person name="Saif S."/>
            <person name="Shea T."/>
            <person name="Sisk P."/>
            <person name="Sykes S."/>
            <person name="Wortman J."/>
            <person name="Nusbaum C."/>
            <person name="Birren B."/>
        </authorList>
    </citation>
    <scope>NUCLEOTIDE SEQUENCE [LARGE SCALE GENOMIC DNA]</scope>
    <source>
        <strain evidence="1 2">VD133</strain>
    </source>
</reference>
<protein>
    <submittedName>
        <fullName evidence="1">Uncharacterized protein</fullName>
    </submittedName>
</protein>
<sequence>MGENNREKPLTSIKVDVDMDTTCIQKKMKIIGEHALQVAQALQSIGQETNEKALTNYSTTELIDELREREVKLPSGEIHSFTCTEQFVIDGGLSIQIYKMRQE</sequence>
<comment type="caution">
    <text evidence="1">The sequence shown here is derived from an EMBL/GenBank/DDBJ whole genome shotgun (WGS) entry which is preliminary data.</text>
</comment>
<accession>A0A9W5PLF2</accession>
<dbReference type="RefSeq" id="WP_016111758.1">
    <property type="nucleotide sequence ID" value="NZ_KB976192.1"/>
</dbReference>
<proteinExistence type="predicted"/>
<evidence type="ECO:0000313" key="2">
    <source>
        <dbReference type="Proteomes" id="UP000014018"/>
    </source>
</evidence>
<gene>
    <name evidence="1" type="ORF">IIU_05745</name>
</gene>